<proteinExistence type="predicted"/>
<dbReference type="PANTHER" id="PTHR33747:SF1">
    <property type="entry name" value="ADENYLATE CYCLASE-ASSOCIATED CAP C-TERMINAL DOMAIN-CONTAINING PROTEIN"/>
    <property type="match status" value="1"/>
</dbReference>
<dbReference type="InterPro" id="IPR004027">
    <property type="entry name" value="SEC_C_motif"/>
</dbReference>
<dbReference type="Pfam" id="PF02810">
    <property type="entry name" value="SEC-C"/>
    <property type="match status" value="1"/>
</dbReference>
<gene>
    <name evidence="2" type="ORF">RD110_25415</name>
</gene>
<dbReference type="AlphaFoldDB" id="A0A1P8K290"/>
<dbReference type="InterPro" id="IPR011978">
    <property type="entry name" value="YgfB-like"/>
</dbReference>
<dbReference type="NCBIfam" id="TIGR02292">
    <property type="entry name" value="ygfB_yecA"/>
    <property type="match status" value="1"/>
</dbReference>
<evidence type="ECO:0000313" key="2">
    <source>
        <dbReference type="EMBL" id="APW40134.1"/>
    </source>
</evidence>
<dbReference type="EMBL" id="CP019236">
    <property type="protein sequence ID" value="APW40134.1"/>
    <property type="molecule type" value="Genomic_DNA"/>
</dbReference>
<reference evidence="2 3" key="1">
    <citation type="submission" date="2017-01" db="EMBL/GenBank/DDBJ databases">
        <authorList>
            <person name="Mah S.A."/>
            <person name="Swanson W.J."/>
            <person name="Moy G.W."/>
            <person name="Vacquier V.D."/>
        </authorList>
    </citation>
    <scope>NUCLEOTIDE SEQUENCE [LARGE SCALE GENOMIC DNA]</scope>
    <source>
        <strain evidence="2 3">DCY110</strain>
    </source>
</reference>
<name>A0A1P8K290_9BURK</name>
<dbReference type="STRING" id="1842727.RD110_25415"/>
<dbReference type="RefSeq" id="WP_076203483.1">
    <property type="nucleotide sequence ID" value="NZ_CP019236.1"/>
</dbReference>
<accession>A0A1P8K290</accession>
<dbReference type="SUPFAM" id="SSF103642">
    <property type="entry name" value="Sec-C motif"/>
    <property type="match status" value="1"/>
</dbReference>
<dbReference type="SUPFAM" id="SSF101327">
    <property type="entry name" value="YgfB-like"/>
    <property type="match status" value="1"/>
</dbReference>
<dbReference type="Pfam" id="PF03695">
    <property type="entry name" value="UPF0149"/>
    <property type="match status" value="1"/>
</dbReference>
<dbReference type="OrthoDB" id="570299at2"/>
<dbReference type="PANTHER" id="PTHR33747">
    <property type="entry name" value="UPF0225 PROTEIN SCO1677"/>
    <property type="match status" value="1"/>
</dbReference>
<organism evidence="2 3">
    <name type="scientific">Rhodoferax koreensis</name>
    <dbReference type="NCBI Taxonomy" id="1842727"/>
    <lineage>
        <taxon>Bacteria</taxon>
        <taxon>Pseudomonadati</taxon>
        <taxon>Pseudomonadota</taxon>
        <taxon>Betaproteobacteria</taxon>
        <taxon>Burkholderiales</taxon>
        <taxon>Comamonadaceae</taxon>
        <taxon>Rhodoferax</taxon>
    </lineage>
</organism>
<dbReference type="KEGG" id="rhy:RD110_25415"/>
<evidence type="ECO:0000256" key="1">
    <source>
        <dbReference type="SAM" id="MobiDB-lite"/>
    </source>
</evidence>
<dbReference type="Gene3D" id="3.10.450.50">
    <property type="match status" value="1"/>
</dbReference>
<dbReference type="InterPro" id="IPR036255">
    <property type="entry name" value="YgfB-like_sf"/>
</dbReference>
<evidence type="ECO:0000313" key="3">
    <source>
        <dbReference type="Proteomes" id="UP000186609"/>
    </source>
</evidence>
<keyword evidence="3" id="KW-1185">Reference proteome</keyword>
<dbReference type="Proteomes" id="UP000186609">
    <property type="component" value="Chromosome"/>
</dbReference>
<feature type="region of interest" description="Disordered" evidence="1">
    <location>
        <begin position="198"/>
        <end position="223"/>
    </location>
</feature>
<sequence>MNTTTPDSALSAGPLQPEDFDTLEDLLEDLRTRYDETPQWEFCEGFMAALICSRRVIPPSEYLPVLLDIGGDGENQGEDAFANAAQAEQFMALWMRRWNQIVEALDAPVENLEDERAYMPEVMDIRGMMAALSPEERAEALKGEDEELPAFAQVWALGFMFAVEAWPEEWTAPGKDKEAAKVLDNALDAIVALSEDDTGPAEVSPYAHDSTGEDDEAAPPPSMSHARLEAFGEALWAVYELRDLWRSIGPRVAQVVHAEPTPGRNDPCPCGSGKKYKKCHGA</sequence>
<protein>
    <submittedName>
        <fullName evidence="2">Zinc chelation protein SecC</fullName>
    </submittedName>
</protein>